<comment type="caution">
    <text evidence="2">The sequence shown here is derived from an EMBL/GenBank/DDBJ whole genome shotgun (WGS) entry which is preliminary data.</text>
</comment>
<keyword evidence="1" id="KW-1133">Transmembrane helix</keyword>
<keyword evidence="3" id="KW-1185">Reference proteome</keyword>
<reference evidence="2 3" key="1">
    <citation type="submission" date="2024-07" db="EMBL/GenBank/DDBJ databases">
        <title>Active virus-host system and metabolic interactions in a Lokiarchaeon culture.</title>
        <authorList>
            <person name="Ponce Toledo R.I."/>
            <person name="Rodrigues Oliveira T."/>
            <person name="Schleper C."/>
        </authorList>
    </citation>
    <scope>NUCLEOTIDE SEQUENCE [LARGE SCALE GENOMIC DNA]</scope>
    <source>
        <strain evidence="2 3">B35</strain>
    </source>
</reference>
<name>A0ABV4JQX1_9BACT</name>
<protein>
    <submittedName>
        <fullName evidence="2">Uncharacterized protein</fullName>
    </submittedName>
</protein>
<accession>A0ABV4JQX1</accession>
<feature type="transmembrane region" description="Helical" evidence="1">
    <location>
        <begin position="60"/>
        <end position="82"/>
    </location>
</feature>
<feature type="transmembrane region" description="Helical" evidence="1">
    <location>
        <begin position="30"/>
        <end position="48"/>
    </location>
</feature>
<evidence type="ECO:0000313" key="2">
    <source>
        <dbReference type="EMBL" id="MEZ6853149.1"/>
    </source>
</evidence>
<dbReference type="RefSeq" id="WP_371150302.1">
    <property type="nucleotide sequence ID" value="NZ_JBFSOO010000004.1"/>
</dbReference>
<evidence type="ECO:0000256" key="1">
    <source>
        <dbReference type="SAM" id="Phobius"/>
    </source>
</evidence>
<gene>
    <name evidence="2" type="ORF">AB2Z07_06380</name>
</gene>
<keyword evidence="1" id="KW-0472">Membrane</keyword>
<keyword evidence="1" id="KW-0812">Transmembrane</keyword>
<evidence type="ECO:0000313" key="3">
    <source>
        <dbReference type="Proteomes" id="UP001568358"/>
    </source>
</evidence>
<organism evidence="2 3">
    <name type="scientific">Halodesulfovibrio aestuarii</name>
    <dbReference type="NCBI Taxonomy" id="126333"/>
    <lineage>
        <taxon>Bacteria</taxon>
        <taxon>Pseudomonadati</taxon>
        <taxon>Thermodesulfobacteriota</taxon>
        <taxon>Desulfovibrionia</taxon>
        <taxon>Desulfovibrionales</taxon>
        <taxon>Desulfovibrionaceae</taxon>
        <taxon>Halodesulfovibrio</taxon>
    </lineage>
</organism>
<dbReference type="Proteomes" id="UP001568358">
    <property type="component" value="Unassembled WGS sequence"/>
</dbReference>
<sequence>MFYRLIREHWCSEQDPSGCRQGVTPWWMQFHAMAAFGVFMLAGALAALDYHYSPEAYKGYLSGFVTEFGGVAVTILLVDMALERRAKVADVRRMADELLFQVDYLVWLWLGGDRVFSYNEMLALLSRVEKHDKLHPTLETQMQNLGNEAGKFKRINAETVHHHKDLIAAVETIAKFASIRVKQEEFPPLVLKDIISSAAQSLACVLGYEKYKKPNADLEQFTTTKQSSIYHQYFRLTGEYDSKLEKDERKEEVIQFDE</sequence>
<proteinExistence type="predicted"/>
<dbReference type="EMBL" id="JBFSOO010000004">
    <property type="protein sequence ID" value="MEZ6853149.1"/>
    <property type="molecule type" value="Genomic_DNA"/>
</dbReference>